<proteinExistence type="predicted"/>
<evidence type="ECO:0000313" key="3">
    <source>
        <dbReference type="Proteomes" id="UP001374579"/>
    </source>
</evidence>
<feature type="region of interest" description="Disordered" evidence="1">
    <location>
        <begin position="132"/>
        <end position="226"/>
    </location>
</feature>
<evidence type="ECO:0000256" key="1">
    <source>
        <dbReference type="SAM" id="MobiDB-lite"/>
    </source>
</evidence>
<feature type="compositionally biased region" description="Basic residues" evidence="1">
    <location>
        <begin position="183"/>
        <end position="208"/>
    </location>
</feature>
<accession>A0AAN9GLR9</accession>
<dbReference type="EMBL" id="JBAMIC010000002">
    <property type="protein sequence ID" value="KAK7112864.1"/>
    <property type="molecule type" value="Genomic_DNA"/>
</dbReference>
<feature type="compositionally biased region" description="Acidic residues" evidence="1">
    <location>
        <begin position="11"/>
        <end position="23"/>
    </location>
</feature>
<feature type="compositionally biased region" description="Basic residues" evidence="1">
    <location>
        <begin position="153"/>
        <end position="176"/>
    </location>
</feature>
<comment type="caution">
    <text evidence="2">The sequence shown here is derived from an EMBL/GenBank/DDBJ whole genome shotgun (WGS) entry which is preliminary data.</text>
</comment>
<name>A0AAN9GLR9_9CAEN</name>
<dbReference type="Proteomes" id="UP001374579">
    <property type="component" value="Unassembled WGS sequence"/>
</dbReference>
<feature type="region of interest" description="Disordered" evidence="1">
    <location>
        <begin position="1"/>
        <end position="24"/>
    </location>
</feature>
<protein>
    <recommendedName>
        <fullName evidence="4">H15 domain-containing protein</fullName>
    </recommendedName>
</protein>
<sequence>MADVPTIMMQAEEEEEEGEENAADDQVFPDHVSQSCLRRRCSTLRGHRHHFDASQIVTAVVALGEKSGSTLHAICNVLRDQCQDCDDACNVSVAELRRQIKRAFNEGILNKQAGHVKRFVMRPIAPQRCRCRTKRAKKTGRGRRVTRGTRIMRGPRRQGRTGRRSRRTVCKIRRRGAPGGRRGGGRKGGGRKGGGRKAGGRRSRRRQKPTNDFRRQKRTAAASRRINAVIPADDTGTKHRKENIPERKRKGKEIKYTLQVVALQGEGECCGQMAAATPEEERVGENISDIAAA</sequence>
<keyword evidence="3" id="KW-1185">Reference proteome</keyword>
<organism evidence="2 3">
    <name type="scientific">Littorina saxatilis</name>
    <dbReference type="NCBI Taxonomy" id="31220"/>
    <lineage>
        <taxon>Eukaryota</taxon>
        <taxon>Metazoa</taxon>
        <taxon>Spiralia</taxon>
        <taxon>Lophotrochozoa</taxon>
        <taxon>Mollusca</taxon>
        <taxon>Gastropoda</taxon>
        <taxon>Caenogastropoda</taxon>
        <taxon>Littorinimorpha</taxon>
        <taxon>Littorinoidea</taxon>
        <taxon>Littorinidae</taxon>
        <taxon>Littorina</taxon>
    </lineage>
</organism>
<evidence type="ECO:0000313" key="2">
    <source>
        <dbReference type="EMBL" id="KAK7112864.1"/>
    </source>
</evidence>
<gene>
    <name evidence="2" type="ORF">V1264_012246</name>
</gene>
<feature type="compositionally biased region" description="Basic residues" evidence="1">
    <location>
        <begin position="132"/>
        <end position="147"/>
    </location>
</feature>
<reference evidence="2 3" key="1">
    <citation type="submission" date="2024-02" db="EMBL/GenBank/DDBJ databases">
        <title>Chromosome-scale genome assembly of the rough periwinkle Littorina saxatilis.</title>
        <authorList>
            <person name="De Jode A."/>
            <person name="Faria R."/>
            <person name="Formenti G."/>
            <person name="Sims Y."/>
            <person name="Smith T.P."/>
            <person name="Tracey A."/>
            <person name="Wood J.M.D."/>
            <person name="Zagrodzka Z.B."/>
            <person name="Johannesson K."/>
            <person name="Butlin R.K."/>
            <person name="Leder E.H."/>
        </authorList>
    </citation>
    <scope>NUCLEOTIDE SEQUENCE [LARGE SCALE GENOMIC DNA]</scope>
    <source>
        <strain evidence="2">Snail1</strain>
        <tissue evidence="2">Muscle</tissue>
    </source>
</reference>
<dbReference type="InterPro" id="IPR036390">
    <property type="entry name" value="WH_DNA-bd_sf"/>
</dbReference>
<evidence type="ECO:0008006" key="4">
    <source>
        <dbReference type="Google" id="ProtNLM"/>
    </source>
</evidence>
<dbReference type="SUPFAM" id="SSF46785">
    <property type="entry name" value="Winged helix' DNA-binding domain"/>
    <property type="match status" value="1"/>
</dbReference>
<dbReference type="AlphaFoldDB" id="A0AAN9GLR9"/>